<gene>
    <name evidence="4" type="primary">LOC107816129</name>
</gene>
<proteinExistence type="inferred from homology"/>
<keyword evidence="1" id="KW-0234">DNA repair</keyword>
<keyword evidence="3" id="KW-1185">Reference proteome</keyword>
<dbReference type="GO" id="GO:0016887">
    <property type="term" value="F:ATP hydrolysis activity"/>
    <property type="evidence" value="ECO:0007669"/>
    <property type="project" value="RHEA"/>
</dbReference>
<keyword evidence="1" id="KW-0347">Helicase</keyword>
<keyword evidence="1" id="KW-0067">ATP-binding</keyword>
<dbReference type="EC" id="5.6.2.3" evidence="1"/>
<dbReference type="Pfam" id="PF05970">
    <property type="entry name" value="PIF1"/>
    <property type="match status" value="1"/>
</dbReference>
<comment type="similarity">
    <text evidence="1">Belongs to the helicase family.</text>
</comment>
<protein>
    <recommendedName>
        <fullName evidence="1">ATP-dependent DNA helicase</fullName>
        <ecNumber evidence="1">5.6.2.3</ecNumber>
    </recommendedName>
</protein>
<dbReference type="RefSeq" id="XP_016497301.1">
    <property type="nucleotide sequence ID" value="XM_016641815.1"/>
</dbReference>
<keyword evidence="1" id="KW-0378">Hydrolase</keyword>
<dbReference type="GO" id="GO:0043139">
    <property type="term" value="F:5'-3' DNA helicase activity"/>
    <property type="evidence" value="ECO:0007669"/>
    <property type="project" value="UniProtKB-EC"/>
</dbReference>
<reference evidence="4" key="2">
    <citation type="submission" date="2025-08" db="UniProtKB">
        <authorList>
            <consortium name="RefSeq"/>
        </authorList>
    </citation>
    <scope>IDENTIFICATION</scope>
    <source>
        <tissue evidence="4">Leaf</tissue>
    </source>
</reference>
<reference evidence="3" key="1">
    <citation type="journal article" date="2014" name="Nat. Commun.">
        <title>The tobacco genome sequence and its comparison with those of tomato and potato.</title>
        <authorList>
            <person name="Sierro N."/>
            <person name="Battey J.N."/>
            <person name="Ouadi S."/>
            <person name="Bakaher N."/>
            <person name="Bovet L."/>
            <person name="Willig A."/>
            <person name="Goepfert S."/>
            <person name="Peitsch M.C."/>
            <person name="Ivanov N.V."/>
        </authorList>
    </citation>
    <scope>NUCLEOTIDE SEQUENCE [LARGE SCALE GENOMIC DNA]</scope>
</reference>
<feature type="domain" description="DNA helicase Pif1-like DEAD-box helicase" evidence="2">
    <location>
        <begin position="3"/>
        <end position="158"/>
    </location>
</feature>
<comment type="cofactor">
    <cofactor evidence="1">
        <name>Mg(2+)</name>
        <dbReference type="ChEBI" id="CHEBI:18420"/>
    </cofactor>
</comment>
<dbReference type="Gene3D" id="3.40.50.300">
    <property type="entry name" value="P-loop containing nucleotide triphosphate hydrolases"/>
    <property type="match status" value="1"/>
</dbReference>
<name>A0A1S4C865_TOBAC</name>
<keyword evidence="1" id="KW-0227">DNA damage</keyword>
<dbReference type="AlphaFoldDB" id="A0A1S4C865"/>
<dbReference type="SUPFAM" id="SSF52540">
    <property type="entry name" value="P-loop containing nucleoside triphosphate hydrolases"/>
    <property type="match status" value="1"/>
</dbReference>
<evidence type="ECO:0000259" key="2">
    <source>
        <dbReference type="Pfam" id="PF05970"/>
    </source>
</evidence>
<dbReference type="PaxDb" id="4097-A0A1S4C865"/>
<evidence type="ECO:0000313" key="4">
    <source>
        <dbReference type="RefSeq" id="XP_016497301.1"/>
    </source>
</evidence>
<dbReference type="InterPro" id="IPR010285">
    <property type="entry name" value="DNA_helicase_pif1-like_DEAD"/>
</dbReference>
<evidence type="ECO:0000256" key="1">
    <source>
        <dbReference type="RuleBase" id="RU363044"/>
    </source>
</evidence>
<dbReference type="GO" id="GO:0005524">
    <property type="term" value="F:ATP binding"/>
    <property type="evidence" value="ECO:0007669"/>
    <property type="project" value="UniProtKB-KW"/>
</dbReference>
<dbReference type="Proteomes" id="UP000790787">
    <property type="component" value="Chromosome 6"/>
</dbReference>
<dbReference type="InterPro" id="IPR027417">
    <property type="entry name" value="P-loop_NTPase"/>
</dbReference>
<dbReference type="PANTHER" id="PTHR10492">
    <property type="match status" value="1"/>
</dbReference>
<organism evidence="3 4">
    <name type="scientific">Nicotiana tabacum</name>
    <name type="common">Common tobacco</name>
    <dbReference type="NCBI Taxonomy" id="4097"/>
    <lineage>
        <taxon>Eukaryota</taxon>
        <taxon>Viridiplantae</taxon>
        <taxon>Streptophyta</taxon>
        <taxon>Embryophyta</taxon>
        <taxon>Tracheophyta</taxon>
        <taxon>Spermatophyta</taxon>
        <taxon>Magnoliopsida</taxon>
        <taxon>eudicotyledons</taxon>
        <taxon>Gunneridae</taxon>
        <taxon>Pentapetalae</taxon>
        <taxon>asterids</taxon>
        <taxon>lamiids</taxon>
        <taxon>Solanales</taxon>
        <taxon>Solanaceae</taxon>
        <taxon>Nicotianoideae</taxon>
        <taxon>Nicotianeae</taxon>
        <taxon>Nicotiana</taxon>
    </lineage>
</organism>
<dbReference type="GO" id="GO:0000723">
    <property type="term" value="P:telomere maintenance"/>
    <property type="evidence" value="ECO:0007669"/>
    <property type="project" value="InterPro"/>
</dbReference>
<dbReference type="OrthoDB" id="1918649at2759"/>
<comment type="catalytic activity">
    <reaction evidence="1">
        <text>ATP + H2O = ADP + phosphate + H(+)</text>
        <dbReference type="Rhea" id="RHEA:13065"/>
        <dbReference type="ChEBI" id="CHEBI:15377"/>
        <dbReference type="ChEBI" id="CHEBI:15378"/>
        <dbReference type="ChEBI" id="CHEBI:30616"/>
        <dbReference type="ChEBI" id="CHEBI:43474"/>
        <dbReference type="ChEBI" id="CHEBI:456216"/>
        <dbReference type="EC" id="5.6.2.3"/>
    </reaction>
</comment>
<sequence>MRYIALATTTSGVTASILPGERTAHSRFKILIDIDENTSCNISKESSLAGLIRDAKLIVWDEVSMAKRRMLEVFDLLLKYLMNANALFGRKVIVLRGDFRQTLPVVRYGKKKDFIGESLLYSSIWNELEKLKLSENMRTKTDPAFCDYLLRIGNGQERVNSADKIEIPDSLIIPYTTERESLDKLFAAIDIFKFGFVIF</sequence>
<evidence type="ECO:0000313" key="3">
    <source>
        <dbReference type="Proteomes" id="UP000790787"/>
    </source>
</evidence>
<dbReference type="GO" id="GO:0006281">
    <property type="term" value="P:DNA repair"/>
    <property type="evidence" value="ECO:0007669"/>
    <property type="project" value="UniProtKB-KW"/>
</dbReference>
<dbReference type="STRING" id="4097.A0A1S4C865"/>
<keyword evidence="1" id="KW-0233">DNA recombination</keyword>
<accession>A0A1S4C865</accession>
<keyword evidence="1" id="KW-0547">Nucleotide-binding</keyword>
<dbReference type="KEGG" id="nta:107816129"/>
<dbReference type="GeneID" id="107816129"/>
<dbReference type="GO" id="GO:0006310">
    <property type="term" value="P:DNA recombination"/>
    <property type="evidence" value="ECO:0007669"/>
    <property type="project" value="UniProtKB-KW"/>
</dbReference>
<dbReference type="PANTHER" id="PTHR10492:SF100">
    <property type="entry name" value="ATP-DEPENDENT DNA HELICASE"/>
    <property type="match status" value="1"/>
</dbReference>